<gene>
    <name evidence="3" type="ORF">HMPREF9140_00089</name>
</gene>
<keyword evidence="1" id="KW-1133">Transmembrane helix</keyword>
<keyword evidence="1" id="KW-0472">Membrane</keyword>
<dbReference type="AlphaFoldDB" id="H1PZK1"/>
<dbReference type="Pfam" id="PF01569">
    <property type="entry name" value="PAP2"/>
    <property type="match status" value="1"/>
</dbReference>
<evidence type="ECO:0000256" key="1">
    <source>
        <dbReference type="SAM" id="Phobius"/>
    </source>
</evidence>
<proteinExistence type="predicted"/>
<keyword evidence="1" id="KW-0812">Transmembrane</keyword>
<accession>H1PZK1</accession>
<organism evidence="3 4">
    <name type="scientific">Prevotella micans F0438</name>
    <dbReference type="NCBI Taxonomy" id="883158"/>
    <lineage>
        <taxon>Bacteria</taxon>
        <taxon>Pseudomonadati</taxon>
        <taxon>Bacteroidota</taxon>
        <taxon>Bacteroidia</taxon>
        <taxon>Bacteroidales</taxon>
        <taxon>Prevotellaceae</taxon>
        <taxon>Prevotella</taxon>
    </lineage>
</organism>
<evidence type="ECO:0000259" key="2">
    <source>
        <dbReference type="SMART" id="SM00014"/>
    </source>
</evidence>
<reference evidence="3 4" key="1">
    <citation type="submission" date="2011-12" db="EMBL/GenBank/DDBJ databases">
        <title>The Genome Sequence of Prevotella micans F0438.</title>
        <authorList>
            <consortium name="The Broad Institute Genome Sequencing Platform"/>
            <person name="Earl A."/>
            <person name="Ward D."/>
            <person name="Feldgarden M."/>
            <person name="Gevers D."/>
            <person name="Izard J."/>
            <person name="Baranova O.V."/>
            <person name="Blanton J.M."/>
            <person name="Wade W.G."/>
            <person name="Dewhirst F.E."/>
            <person name="Young S.K."/>
            <person name="Zeng Q."/>
            <person name="Gargeya S."/>
            <person name="Fitzgerald M."/>
            <person name="Haas B."/>
            <person name="Abouelleil A."/>
            <person name="Alvarado L."/>
            <person name="Arachchi H.M."/>
            <person name="Berlin A."/>
            <person name="Chapman S.B."/>
            <person name="Gearin G."/>
            <person name="Goldberg J."/>
            <person name="Griggs A."/>
            <person name="Gujja S."/>
            <person name="Hansen M."/>
            <person name="Heiman D."/>
            <person name="Howarth C."/>
            <person name="Larimer J."/>
            <person name="Lui A."/>
            <person name="MacDonald P.J.P."/>
            <person name="McCowen C."/>
            <person name="Montmayeur A."/>
            <person name="Murphy C."/>
            <person name="Neiman D."/>
            <person name="Pearson M."/>
            <person name="Priest M."/>
            <person name="Roberts A."/>
            <person name="Saif S."/>
            <person name="Shea T."/>
            <person name="Sisk P."/>
            <person name="Stolte C."/>
            <person name="Sykes S."/>
            <person name="Wortman J."/>
            <person name="Nusbaum C."/>
            <person name="Birren B."/>
        </authorList>
    </citation>
    <scope>NUCLEOTIDE SEQUENCE [LARGE SCALE GENOMIC DNA]</scope>
    <source>
        <strain evidence="3 4">F0438</strain>
    </source>
</reference>
<dbReference type="RefSeq" id="WP_006950967.1">
    <property type="nucleotide sequence ID" value="NZ_JH594521.1"/>
</dbReference>
<dbReference type="eggNOG" id="COG0671">
    <property type="taxonomic scope" value="Bacteria"/>
</dbReference>
<feature type="transmembrane region" description="Helical" evidence="1">
    <location>
        <begin position="159"/>
        <end position="178"/>
    </location>
</feature>
<dbReference type="InterPro" id="IPR036938">
    <property type="entry name" value="PAP2/HPO_sf"/>
</dbReference>
<dbReference type="Gene3D" id="1.20.144.10">
    <property type="entry name" value="Phosphatidic acid phosphatase type 2/haloperoxidase"/>
    <property type="match status" value="1"/>
</dbReference>
<feature type="transmembrane region" description="Helical" evidence="1">
    <location>
        <begin position="132"/>
        <end position="153"/>
    </location>
</feature>
<feature type="transmembrane region" description="Helical" evidence="1">
    <location>
        <begin position="55"/>
        <end position="72"/>
    </location>
</feature>
<keyword evidence="4" id="KW-1185">Reference proteome</keyword>
<dbReference type="EMBL" id="AGWK01000001">
    <property type="protein sequence ID" value="EHO75046.1"/>
    <property type="molecule type" value="Genomic_DNA"/>
</dbReference>
<protein>
    <recommendedName>
        <fullName evidence="2">Phosphatidic acid phosphatase type 2/haloperoxidase domain-containing protein</fullName>
    </recommendedName>
</protein>
<sequence>MLSQLDRTLLLALNSAGNTSFDHVVLVLTNGLTWIPLYFALLYMVVRNNREPHRLLHVILAIGICMLISNGLDNGIVKPMVGRLRPSMEPSLRGIVNLVSGYTASGYSFFSAHACNTFTVAVFFSLLTKNRFISISLIGWALFNCWTRLYLGVHYPSDILVGIIMGILIPIGVYRFYLSPRLSYDNYRPIDTYIVASIFPLTILVVVLAF</sequence>
<evidence type="ECO:0000313" key="4">
    <source>
        <dbReference type="Proteomes" id="UP000016023"/>
    </source>
</evidence>
<dbReference type="PANTHER" id="PTHR14969:SF13">
    <property type="entry name" value="AT30094P"/>
    <property type="match status" value="1"/>
</dbReference>
<evidence type="ECO:0000313" key="3">
    <source>
        <dbReference type="EMBL" id="EHO75046.1"/>
    </source>
</evidence>
<dbReference type="STRING" id="883158.HMPREF9140_00089"/>
<dbReference type="InterPro" id="IPR000326">
    <property type="entry name" value="PAP2/HPO"/>
</dbReference>
<comment type="caution">
    <text evidence="3">The sequence shown here is derived from an EMBL/GenBank/DDBJ whole genome shotgun (WGS) entry which is preliminary data.</text>
</comment>
<dbReference type="PANTHER" id="PTHR14969">
    <property type="entry name" value="SPHINGOSINE-1-PHOSPHATE PHOSPHOHYDROLASE"/>
    <property type="match status" value="1"/>
</dbReference>
<dbReference type="SMART" id="SM00014">
    <property type="entry name" value="acidPPc"/>
    <property type="match status" value="1"/>
</dbReference>
<name>H1PZK1_9BACT</name>
<dbReference type="SUPFAM" id="SSF48317">
    <property type="entry name" value="Acid phosphatase/Vanadium-dependent haloperoxidase"/>
    <property type="match status" value="1"/>
</dbReference>
<dbReference type="PATRIC" id="fig|883158.3.peg.97"/>
<feature type="transmembrane region" description="Helical" evidence="1">
    <location>
        <begin position="107"/>
        <end position="127"/>
    </location>
</feature>
<dbReference type="Proteomes" id="UP000016023">
    <property type="component" value="Unassembled WGS sequence"/>
</dbReference>
<dbReference type="HOGENOM" id="CLU_072573_10_0_10"/>
<feature type="transmembrane region" description="Helical" evidence="1">
    <location>
        <begin position="190"/>
        <end position="209"/>
    </location>
</feature>
<feature type="transmembrane region" description="Helical" evidence="1">
    <location>
        <begin position="20"/>
        <end position="43"/>
    </location>
</feature>
<feature type="domain" description="Phosphatidic acid phosphatase type 2/haloperoxidase" evidence="2">
    <location>
        <begin position="58"/>
        <end position="174"/>
    </location>
</feature>